<accession>M4E8N0</accession>
<evidence type="ECO:0000313" key="2">
    <source>
        <dbReference type="EnsemblPlants" id="Bra025136.1-P"/>
    </source>
</evidence>
<gene>
    <name evidence="1" type="ORF">BRAA08T34816Z</name>
</gene>
<dbReference type="EnsemblPlants" id="Bra025136.1">
    <property type="protein sequence ID" value="Bra025136.1-P"/>
    <property type="gene ID" value="Bra025136"/>
</dbReference>
<dbReference type="Gramene" id="Bra025136.1">
    <property type="protein sequence ID" value="Bra025136.1-P"/>
    <property type="gene ID" value="Bra025136"/>
</dbReference>
<name>M4E8N0_BRACM</name>
<sequence>MANNHQLLQTFVHSSPGEKIPSSLRKLLSRTNEASLSAVISRLEHERQGLTDGGGERWRRTVVENGGIRRRISAGAIRKPKRCLYGPGELETEVSGSSSRFVVGFLCNRASVVSVFPCEEGCCVDELWRLDNALRSRFGKTEQRHRGHFTFKHSHWSMHSTWKLWAQALQLAQRHQMQLKQRKDSDRPLYQLQLMSKVKNIASLQLYGEEQASGSSQCQYE</sequence>
<dbReference type="InParanoid" id="M4E8N0"/>
<dbReference type="AlphaFoldDB" id="M4E8N0"/>
<dbReference type="Proteomes" id="UP000011750">
    <property type="component" value="Chromosome A06"/>
</dbReference>
<reference evidence="2" key="4">
    <citation type="submission" date="2023-03" db="UniProtKB">
        <authorList>
            <consortium name="EnsemblPlants"/>
        </authorList>
    </citation>
    <scope>IDENTIFICATION</scope>
    <source>
        <strain evidence="2">cv. Chiifu-401-42</strain>
    </source>
</reference>
<dbReference type="HOGENOM" id="CLU_1252198_0_0_1"/>
<reference evidence="3" key="1">
    <citation type="journal article" date="2011" name="Nat. Genet.">
        <title>The genome of the mesopolyploid crop species Brassica rapa.</title>
        <authorList>
            <consortium name="Brassica rapa Genome Sequencing Project Consortium"/>
            <person name="Wang X."/>
            <person name="Wang H."/>
            <person name="Wang J."/>
            <person name="Sun R."/>
            <person name="Wu J."/>
            <person name="Liu S."/>
            <person name="Bai Y."/>
            <person name="Mun J.H."/>
            <person name="Bancroft I."/>
            <person name="Cheng F."/>
            <person name="Huang S."/>
            <person name="Li X."/>
            <person name="Hua W."/>
            <person name="Wang J."/>
            <person name="Wang X."/>
            <person name="Freeling M."/>
            <person name="Pires J.C."/>
            <person name="Paterson A.H."/>
            <person name="Chalhoub B."/>
            <person name="Wang B."/>
            <person name="Hayward A."/>
            <person name="Sharpe A.G."/>
            <person name="Park B.S."/>
            <person name="Weisshaar B."/>
            <person name="Liu B."/>
            <person name="Li B."/>
            <person name="Liu B."/>
            <person name="Tong C."/>
            <person name="Song C."/>
            <person name="Duran C."/>
            <person name="Peng C."/>
            <person name="Geng C."/>
            <person name="Koh C."/>
            <person name="Lin C."/>
            <person name="Edwards D."/>
            <person name="Mu D."/>
            <person name="Shen D."/>
            <person name="Soumpourou E."/>
            <person name="Li F."/>
            <person name="Fraser F."/>
            <person name="Conant G."/>
            <person name="Lassalle G."/>
            <person name="King G.J."/>
            <person name="Bonnema G."/>
            <person name="Tang H."/>
            <person name="Wang H."/>
            <person name="Belcram H."/>
            <person name="Zhou H."/>
            <person name="Hirakawa H."/>
            <person name="Abe H."/>
            <person name="Guo H."/>
            <person name="Wang H."/>
            <person name="Jin H."/>
            <person name="Parkin I.A."/>
            <person name="Batley J."/>
            <person name="Kim J.S."/>
            <person name="Just J."/>
            <person name="Li J."/>
            <person name="Xu J."/>
            <person name="Deng J."/>
            <person name="Kim J.A."/>
            <person name="Li J."/>
            <person name="Yu J."/>
            <person name="Meng J."/>
            <person name="Wang J."/>
            <person name="Min J."/>
            <person name="Poulain J."/>
            <person name="Wang J."/>
            <person name="Hatakeyama K."/>
            <person name="Wu K."/>
            <person name="Wang L."/>
            <person name="Fang L."/>
            <person name="Trick M."/>
            <person name="Links M.G."/>
            <person name="Zhao M."/>
            <person name="Jin M."/>
            <person name="Ramchiary N."/>
            <person name="Drou N."/>
            <person name="Berkman P.J."/>
            <person name="Cai Q."/>
            <person name="Huang Q."/>
            <person name="Li R."/>
            <person name="Tabata S."/>
            <person name="Cheng S."/>
            <person name="Zhang S."/>
            <person name="Zhang S."/>
            <person name="Huang S."/>
            <person name="Sato S."/>
            <person name="Sun S."/>
            <person name="Kwon S.J."/>
            <person name="Choi S.R."/>
            <person name="Lee T.H."/>
            <person name="Fan W."/>
            <person name="Zhao X."/>
            <person name="Tan X."/>
            <person name="Xu X."/>
            <person name="Wang Y."/>
            <person name="Qiu Y."/>
            <person name="Yin Y."/>
            <person name="Li Y."/>
            <person name="Du Y."/>
            <person name="Liao Y."/>
            <person name="Lim Y."/>
            <person name="Narusaka Y."/>
            <person name="Wang Y."/>
            <person name="Wang Z."/>
            <person name="Li Z."/>
            <person name="Wang Z."/>
            <person name="Xiong Z."/>
            <person name="Zhang Z."/>
        </authorList>
    </citation>
    <scope>NUCLEOTIDE SEQUENCE [LARGE SCALE GENOMIC DNA]</scope>
    <source>
        <strain evidence="3">cv. Chiifu-401-42</strain>
    </source>
</reference>
<reference evidence="3" key="2">
    <citation type="journal article" date="2018" name="Hortic Res">
        <title>Improved Brassica rapa reference genome by single-molecule sequencing and chromosome conformation capture technologies.</title>
        <authorList>
            <person name="Zhang L."/>
            <person name="Cai X."/>
            <person name="Wu J."/>
            <person name="Liu M."/>
            <person name="Grob S."/>
            <person name="Cheng F."/>
            <person name="Liang J."/>
            <person name="Cai C."/>
            <person name="Liu Z."/>
            <person name="Liu B."/>
            <person name="Wang F."/>
            <person name="Li S."/>
            <person name="Liu F."/>
            <person name="Li X."/>
            <person name="Cheng L."/>
            <person name="Yang W."/>
            <person name="Li M.H."/>
            <person name="Grossniklaus U."/>
            <person name="Zheng H."/>
            <person name="Wang X."/>
        </authorList>
    </citation>
    <scope>NUCLEOTIDE SEQUENCE [LARGE SCALE GENOMIC DNA]</scope>
    <source>
        <strain evidence="3">cv. Chiifu-401-42</strain>
    </source>
</reference>
<keyword evidence="3" id="KW-1185">Reference proteome</keyword>
<evidence type="ECO:0000313" key="1">
    <source>
        <dbReference type="EMBL" id="VDD06966.1"/>
    </source>
</evidence>
<evidence type="ECO:0000313" key="3">
    <source>
        <dbReference type="Proteomes" id="UP000011750"/>
    </source>
</evidence>
<reference evidence="1" key="3">
    <citation type="submission" date="2018-11" db="EMBL/GenBank/DDBJ databases">
        <authorList>
            <consortium name="Genoscope - CEA"/>
            <person name="William W."/>
        </authorList>
    </citation>
    <scope>NUCLEOTIDE SEQUENCE</scope>
</reference>
<proteinExistence type="predicted"/>
<accession>A0A3P6BVW4</accession>
<protein>
    <submittedName>
        <fullName evidence="1 2">Uncharacterized protein</fullName>
    </submittedName>
</protein>
<organism evidence="2 3">
    <name type="scientific">Brassica campestris</name>
    <name type="common">Field mustard</name>
    <dbReference type="NCBI Taxonomy" id="3711"/>
    <lineage>
        <taxon>Eukaryota</taxon>
        <taxon>Viridiplantae</taxon>
        <taxon>Streptophyta</taxon>
        <taxon>Embryophyta</taxon>
        <taxon>Tracheophyta</taxon>
        <taxon>Spermatophyta</taxon>
        <taxon>Magnoliopsida</taxon>
        <taxon>eudicotyledons</taxon>
        <taxon>Gunneridae</taxon>
        <taxon>Pentapetalae</taxon>
        <taxon>rosids</taxon>
        <taxon>malvids</taxon>
        <taxon>Brassicales</taxon>
        <taxon>Brassicaceae</taxon>
        <taxon>Brassiceae</taxon>
        <taxon>Brassica</taxon>
    </lineage>
</organism>
<dbReference type="EMBL" id="LR031575">
    <property type="protein sequence ID" value="VDD06966.1"/>
    <property type="molecule type" value="Genomic_DNA"/>
</dbReference>